<dbReference type="InterPro" id="IPR028108">
    <property type="entry name" value="DUF4505"/>
</dbReference>
<accession>A0A663E080</accession>
<dbReference type="Proteomes" id="UP000472275">
    <property type="component" value="Chromosome 4"/>
</dbReference>
<dbReference type="AlphaFoldDB" id="A0A663E080"/>
<reference evidence="3" key="2">
    <citation type="submission" date="2025-09" db="UniProtKB">
        <authorList>
            <consortium name="Ensembl"/>
        </authorList>
    </citation>
    <scope>IDENTIFICATION</scope>
</reference>
<feature type="region of interest" description="Disordered" evidence="2">
    <location>
        <begin position="1"/>
        <end position="25"/>
    </location>
</feature>
<reference evidence="3" key="1">
    <citation type="submission" date="2025-08" db="UniProtKB">
        <authorList>
            <consortium name="Ensembl"/>
        </authorList>
    </citation>
    <scope>IDENTIFICATION</scope>
</reference>
<feature type="compositionally biased region" description="Pro residues" evidence="2">
    <location>
        <begin position="221"/>
        <end position="232"/>
    </location>
</feature>
<comment type="similarity">
    <text evidence="1">Belongs to the UPF0598 family.</text>
</comment>
<dbReference type="PANTHER" id="PTHR31449">
    <property type="entry name" value="UPF0598 PROTEIN C8ORF82"/>
    <property type="match status" value="1"/>
</dbReference>
<evidence type="ECO:0000313" key="4">
    <source>
        <dbReference type="Proteomes" id="UP000472275"/>
    </source>
</evidence>
<dbReference type="PANTHER" id="PTHR31449:SF3">
    <property type="entry name" value="UPF0598 PROTEIN C8ORF82"/>
    <property type="match status" value="1"/>
</dbReference>
<proteinExistence type="inferred from homology"/>
<organism evidence="3 4">
    <name type="scientific">Aquila chrysaetos chrysaetos</name>
    <dbReference type="NCBI Taxonomy" id="223781"/>
    <lineage>
        <taxon>Eukaryota</taxon>
        <taxon>Metazoa</taxon>
        <taxon>Chordata</taxon>
        <taxon>Craniata</taxon>
        <taxon>Vertebrata</taxon>
        <taxon>Euteleostomi</taxon>
        <taxon>Archelosauria</taxon>
        <taxon>Archosauria</taxon>
        <taxon>Dinosauria</taxon>
        <taxon>Saurischia</taxon>
        <taxon>Theropoda</taxon>
        <taxon>Coelurosauria</taxon>
        <taxon>Aves</taxon>
        <taxon>Neognathae</taxon>
        <taxon>Neoaves</taxon>
        <taxon>Telluraves</taxon>
        <taxon>Accipitrimorphae</taxon>
        <taxon>Accipitriformes</taxon>
        <taxon>Accipitridae</taxon>
        <taxon>Accipitrinae</taxon>
        <taxon>Aquila</taxon>
    </lineage>
</organism>
<dbReference type="InParanoid" id="A0A663E080"/>
<evidence type="ECO:0000256" key="2">
    <source>
        <dbReference type="SAM" id="MobiDB-lite"/>
    </source>
</evidence>
<evidence type="ECO:0000256" key="1">
    <source>
        <dbReference type="ARBA" id="ARBA00006322"/>
    </source>
</evidence>
<protein>
    <submittedName>
        <fullName evidence="3">Chromosome 8 open reading frame 82</fullName>
    </submittedName>
</protein>
<feature type="region of interest" description="Disordered" evidence="2">
    <location>
        <begin position="211"/>
        <end position="238"/>
    </location>
</feature>
<keyword evidence="4" id="KW-1185">Reference proteome</keyword>
<name>A0A663E080_AQUCH</name>
<dbReference type="Pfam" id="PF14956">
    <property type="entry name" value="DUF4505"/>
    <property type="match status" value="1"/>
</dbReference>
<dbReference type="GeneTree" id="ENSGT00390000011521"/>
<feature type="compositionally biased region" description="Gly residues" evidence="2">
    <location>
        <begin position="1"/>
        <end position="19"/>
    </location>
</feature>
<evidence type="ECO:0000313" key="3">
    <source>
        <dbReference type="Ensembl" id="ENSACCP00020005578.1"/>
    </source>
</evidence>
<sequence>GRGRFPGGEGRAGGAGPGYRQGQSPTPRTREYFYYIDHQGQLFLDDTKVKNFITCFKDVGFLTFFFKRLEPNRSGALRGRIPFPLALRQGAEFPPLRRSSRRLHPTPAGFRREPAPLLLRRRRAPGRAVPTGEFGDVAGKRAALSPGAGEGGRRGSGTLGVGFRVESLLRVRAGAGASPHSFYLGRPALPAHRGIAAVAPRRRSELGRGILVSGLSRGPPQSRPPQPSPSPPRRWEKG</sequence>
<dbReference type="Ensembl" id="ENSACCT00020005816.1">
    <property type="protein sequence ID" value="ENSACCP00020005578.1"/>
    <property type="gene ID" value="ENSACCG00020003836.1"/>
</dbReference>